<sequence>MNGKEREEIEKWIGGEESGREMLRRVRSGEGGFRYPPPLDRVPLRAGNVVEIVGPSPSAKTHILIHAAITSLLPKHYGGLDHSVLFLDLDSRFDITRFSQLLFHRISQQHSFDHSLFRLCMARFFYLPCYDPFQFLHTLRTLHSRLEKQKQLHGLAFHLLLIDNIGAFHWMDRASASMFFSQTQNTKKKLFLQTVSEAVVHNIRKLLQVHPMLIIVTKSVIFGNSYSTPSNDVNGNMEEKCSKNVTRSHQNFQYREYMPSVWQSLVTHRILLHSSDDHVTTNHQNSSFYLLEWLLPRLSFLDKIVVRDGGVFVDS</sequence>
<reference evidence="1 2" key="1">
    <citation type="submission" date="2024-01" db="EMBL/GenBank/DDBJ databases">
        <title>The genomes of 5 underutilized Papilionoideae crops provide insights into root nodulation and disease resistanc.</title>
        <authorList>
            <person name="Jiang F."/>
        </authorList>
    </citation>
    <scope>NUCLEOTIDE SEQUENCE [LARGE SCALE GENOMIC DNA]</scope>
    <source>
        <strain evidence="1">DUOXIRENSHENG_FW03</strain>
        <tissue evidence="1">Leaves</tissue>
    </source>
</reference>
<comment type="caution">
    <text evidence="1">The sequence shown here is derived from an EMBL/GenBank/DDBJ whole genome shotgun (WGS) entry which is preliminary data.</text>
</comment>
<dbReference type="PANTHER" id="PTHR46644">
    <property type="entry name" value="DNA REPAIR PROTEIN XRCC2"/>
    <property type="match status" value="1"/>
</dbReference>
<evidence type="ECO:0000313" key="1">
    <source>
        <dbReference type="EMBL" id="KAK7404366.1"/>
    </source>
</evidence>
<accession>A0AAN9SQT7</accession>
<dbReference type="InterPro" id="IPR027417">
    <property type="entry name" value="P-loop_NTPase"/>
</dbReference>
<dbReference type="AlphaFoldDB" id="A0AAN9SQT7"/>
<dbReference type="Proteomes" id="UP001386955">
    <property type="component" value="Unassembled WGS sequence"/>
</dbReference>
<proteinExistence type="predicted"/>
<dbReference type="GO" id="GO:0005657">
    <property type="term" value="C:replication fork"/>
    <property type="evidence" value="ECO:0007669"/>
    <property type="project" value="InterPro"/>
</dbReference>
<dbReference type="PANTHER" id="PTHR46644:SF2">
    <property type="entry name" value="DNA REPAIR PROTEIN XRCC2"/>
    <property type="match status" value="1"/>
</dbReference>
<name>A0AAN9SQT7_PSOTE</name>
<dbReference type="CDD" id="cd19490">
    <property type="entry name" value="XRCC2"/>
    <property type="match status" value="1"/>
</dbReference>
<dbReference type="EMBL" id="JAYMYS010000002">
    <property type="protein sequence ID" value="KAK7404366.1"/>
    <property type="molecule type" value="Genomic_DNA"/>
</dbReference>
<dbReference type="InterPro" id="IPR030547">
    <property type="entry name" value="XRCC2"/>
</dbReference>
<dbReference type="GO" id="GO:0033063">
    <property type="term" value="C:Rad51B-Rad51C-Rad51D-XRCC2 complex"/>
    <property type="evidence" value="ECO:0007669"/>
    <property type="project" value="InterPro"/>
</dbReference>
<dbReference type="GO" id="GO:0000724">
    <property type="term" value="P:double-strand break repair via homologous recombination"/>
    <property type="evidence" value="ECO:0007669"/>
    <property type="project" value="InterPro"/>
</dbReference>
<gene>
    <name evidence="1" type="ORF">VNO78_05208</name>
</gene>
<evidence type="ECO:0008006" key="3">
    <source>
        <dbReference type="Google" id="ProtNLM"/>
    </source>
</evidence>
<organism evidence="1 2">
    <name type="scientific">Psophocarpus tetragonolobus</name>
    <name type="common">Winged bean</name>
    <name type="synonym">Dolichos tetragonolobus</name>
    <dbReference type="NCBI Taxonomy" id="3891"/>
    <lineage>
        <taxon>Eukaryota</taxon>
        <taxon>Viridiplantae</taxon>
        <taxon>Streptophyta</taxon>
        <taxon>Embryophyta</taxon>
        <taxon>Tracheophyta</taxon>
        <taxon>Spermatophyta</taxon>
        <taxon>Magnoliopsida</taxon>
        <taxon>eudicotyledons</taxon>
        <taxon>Gunneridae</taxon>
        <taxon>Pentapetalae</taxon>
        <taxon>rosids</taxon>
        <taxon>fabids</taxon>
        <taxon>Fabales</taxon>
        <taxon>Fabaceae</taxon>
        <taxon>Papilionoideae</taxon>
        <taxon>50 kb inversion clade</taxon>
        <taxon>NPAAA clade</taxon>
        <taxon>indigoferoid/millettioid clade</taxon>
        <taxon>Phaseoleae</taxon>
        <taxon>Psophocarpus</taxon>
    </lineage>
</organism>
<dbReference type="Gene3D" id="3.40.50.300">
    <property type="entry name" value="P-loop containing nucleotide triphosphate hydrolases"/>
    <property type="match status" value="1"/>
</dbReference>
<dbReference type="SUPFAM" id="SSF52540">
    <property type="entry name" value="P-loop containing nucleoside triphosphate hydrolases"/>
    <property type="match status" value="1"/>
</dbReference>
<protein>
    <recommendedName>
        <fullName evidence="3">DNA repair protein XRCC2 homolog</fullName>
    </recommendedName>
</protein>
<evidence type="ECO:0000313" key="2">
    <source>
        <dbReference type="Proteomes" id="UP001386955"/>
    </source>
</evidence>
<keyword evidence="2" id="KW-1185">Reference proteome</keyword>